<accession>A0A4R4PKK3</accession>
<evidence type="ECO:0000313" key="1">
    <source>
        <dbReference type="EMBL" id="TDC22493.1"/>
    </source>
</evidence>
<protein>
    <submittedName>
        <fullName evidence="1">Uncharacterized protein</fullName>
    </submittedName>
</protein>
<organism evidence="1 2">
    <name type="scientific">Kribbella albertanoniae</name>
    <dbReference type="NCBI Taxonomy" id="1266829"/>
    <lineage>
        <taxon>Bacteria</taxon>
        <taxon>Bacillati</taxon>
        <taxon>Actinomycetota</taxon>
        <taxon>Actinomycetes</taxon>
        <taxon>Propionibacteriales</taxon>
        <taxon>Kribbellaceae</taxon>
        <taxon>Kribbella</taxon>
    </lineage>
</organism>
<gene>
    <name evidence="1" type="ORF">E1261_30755</name>
</gene>
<comment type="caution">
    <text evidence="1">The sequence shown here is derived from an EMBL/GenBank/DDBJ whole genome shotgun (WGS) entry which is preliminary data.</text>
</comment>
<dbReference type="EMBL" id="SMKA01000189">
    <property type="protein sequence ID" value="TDC22493.1"/>
    <property type="molecule type" value="Genomic_DNA"/>
</dbReference>
<evidence type="ECO:0000313" key="2">
    <source>
        <dbReference type="Proteomes" id="UP000295075"/>
    </source>
</evidence>
<keyword evidence="2" id="KW-1185">Reference proteome</keyword>
<dbReference type="RefSeq" id="WP_132412734.1">
    <property type="nucleotide sequence ID" value="NZ_SMKA01000189.1"/>
</dbReference>
<proteinExistence type="predicted"/>
<sequence>MTAPQPNNYVDASVYLQVEPEFVGSSVRSARVVRAGQRRPISPVAGTYMVRLVLRIPKAALSPLWAGVVEVPAGAGEPVLAEVAEP</sequence>
<name>A0A4R4PKK3_9ACTN</name>
<reference evidence="1 2" key="1">
    <citation type="submission" date="2019-03" db="EMBL/GenBank/DDBJ databases">
        <title>Draft genome sequences of novel Actinobacteria.</title>
        <authorList>
            <person name="Sahin N."/>
            <person name="Ay H."/>
            <person name="Saygin H."/>
        </authorList>
    </citation>
    <scope>NUCLEOTIDE SEQUENCE [LARGE SCALE GENOMIC DNA]</scope>
    <source>
        <strain evidence="1 2">JCM 30547</strain>
    </source>
</reference>
<dbReference type="AlphaFoldDB" id="A0A4R4PKK3"/>
<dbReference type="Proteomes" id="UP000295075">
    <property type="component" value="Unassembled WGS sequence"/>
</dbReference>